<evidence type="ECO:0008006" key="4">
    <source>
        <dbReference type="Google" id="ProtNLM"/>
    </source>
</evidence>
<dbReference type="Pfam" id="PF15049">
    <property type="entry name" value="DUF4534"/>
    <property type="match status" value="1"/>
</dbReference>
<evidence type="ECO:0000313" key="3">
    <source>
        <dbReference type="Proteomes" id="UP000472277"/>
    </source>
</evidence>
<dbReference type="Proteomes" id="UP000472277">
    <property type="component" value="Chromosome 23"/>
</dbReference>
<proteinExistence type="predicted"/>
<dbReference type="Ensembl" id="ENSSTUT00000053341.1">
    <property type="protein sequence ID" value="ENSSTUP00000051015.1"/>
    <property type="gene ID" value="ENSSTUG00000021556.1"/>
</dbReference>
<dbReference type="InParanoid" id="A0A673ZW95"/>
<keyword evidence="1" id="KW-0472">Membrane</keyword>
<dbReference type="OrthoDB" id="8878550at2759"/>
<keyword evidence="1" id="KW-1133">Transmembrane helix</keyword>
<dbReference type="PANTHER" id="PTHR34928">
    <property type="entry name" value="TRANSMEMBRANE PROTEIN 217"/>
    <property type="match status" value="1"/>
</dbReference>
<evidence type="ECO:0000256" key="1">
    <source>
        <dbReference type="SAM" id="Phobius"/>
    </source>
</evidence>
<evidence type="ECO:0000313" key="2">
    <source>
        <dbReference type="Ensembl" id="ENSSTUP00000051015.1"/>
    </source>
</evidence>
<gene>
    <name evidence="2" type="primary">tmem217</name>
</gene>
<protein>
    <recommendedName>
        <fullName evidence="4">Transmembrane protein 217</fullName>
    </recommendedName>
</protein>
<dbReference type="GeneID" id="115160256"/>
<reference evidence="2" key="2">
    <citation type="submission" date="2025-09" db="UniProtKB">
        <authorList>
            <consortium name="Ensembl"/>
        </authorList>
    </citation>
    <scope>IDENTIFICATION</scope>
</reference>
<dbReference type="PANTHER" id="PTHR34928:SF3">
    <property type="entry name" value="TRANSMEMBRANE PROTEIN 217B-RELATED"/>
    <property type="match status" value="1"/>
</dbReference>
<sequence>MKLLLSSGLCGMTPYQGSIVGGLYFLMVGVMQMVFEFGHLRTAKESTNNITGSQLQPQVCFGYYYSLLILGGITLLLTLCMLGAVWAHQHVGILGFAVWLTLYDVILLVVTCLLQRQMQALGLELSVLEWYGVICRVMGDPFWLALVITHGLEVQIERHRLGTRQRKGGIPNEGTQLKLKFKAFDSSV</sequence>
<dbReference type="AlphaFoldDB" id="A0A673ZW95"/>
<organism evidence="2 3">
    <name type="scientific">Salmo trutta</name>
    <name type="common">Brown trout</name>
    <dbReference type="NCBI Taxonomy" id="8032"/>
    <lineage>
        <taxon>Eukaryota</taxon>
        <taxon>Metazoa</taxon>
        <taxon>Chordata</taxon>
        <taxon>Craniata</taxon>
        <taxon>Vertebrata</taxon>
        <taxon>Euteleostomi</taxon>
        <taxon>Actinopterygii</taxon>
        <taxon>Neopterygii</taxon>
        <taxon>Teleostei</taxon>
        <taxon>Protacanthopterygii</taxon>
        <taxon>Salmoniformes</taxon>
        <taxon>Salmonidae</taxon>
        <taxon>Salmoninae</taxon>
        <taxon>Salmo</taxon>
    </lineage>
</organism>
<keyword evidence="3" id="KW-1185">Reference proteome</keyword>
<dbReference type="GeneTree" id="ENSGT00940000169704"/>
<dbReference type="OMA" id="MVFEFGH"/>
<feature type="transmembrane region" description="Helical" evidence="1">
    <location>
        <begin position="61"/>
        <end position="87"/>
    </location>
</feature>
<dbReference type="InterPro" id="IPR027862">
    <property type="entry name" value="DUF4534"/>
</dbReference>
<feature type="transmembrane region" description="Helical" evidence="1">
    <location>
        <begin position="93"/>
        <end position="114"/>
    </location>
</feature>
<reference evidence="2" key="1">
    <citation type="submission" date="2025-08" db="UniProtKB">
        <authorList>
            <consortium name="Ensembl"/>
        </authorList>
    </citation>
    <scope>IDENTIFICATION</scope>
</reference>
<dbReference type="RefSeq" id="XP_029566489.1">
    <property type="nucleotide sequence ID" value="XM_029710629.1"/>
</dbReference>
<dbReference type="RefSeq" id="XP_029566490.1">
    <property type="nucleotide sequence ID" value="XM_029710630.1"/>
</dbReference>
<accession>A0A673ZW95</accession>
<dbReference type="KEGG" id="stru:115160256"/>
<dbReference type="RefSeq" id="XP_029566491.1">
    <property type="nucleotide sequence ID" value="XM_029710631.1"/>
</dbReference>
<feature type="transmembrane region" description="Helical" evidence="1">
    <location>
        <begin position="20"/>
        <end position="40"/>
    </location>
</feature>
<keyword evidence="1" id="KW-0812">Transmembrane</keyword>
<dbReference type="RefSeq" id="XP_029566488.1">
    <property type="nucleotide sequence ID" value="XM_029710628.1"/>
</dbReference>
<name>A0A673ZW95_SALTR</name>